<accession>S8D0E4</accession>
<evidence type="ECO:0000313" key="2">
    <source>
        <dbReference type="Proteomes" id="UP000015453"/>
    </source>
</evidence>
<keyword evidence="2" id="KW-1185">Reference proteome</keyword>
<protein>
    <submittedName>
        <fullName evidence="1">Uncharacterized protein</fullName>
    </submittedName>
</protein>
<sequence>MEDIRYVDLYDYDPDFLAGNLWEKLPFPWETFVRPSLFMGNLFNPTERNKLPMMRKV</sequence>
<dbReference type="Proteomes" id="UP000015453">
    <property type="component" value="Unassembled WGS sequence"/>
</dbReference>
<gene>
    <name evidence="1" type="ORF">M569_03943</name>
</gene>
<organism evidence="1 2">
    <name type="scientific">Genlisea aurea</name>
    <dbReference type="NCBI Taxonomy" id="192259"/>
    <lineage>
        <taxon>Eukaryota</taxon>
        <taxon>Viridiplantae</taxon>
        <taxon>Streptophyta</taxon>
        <taxon>Embryophyta</taxon>
        <taxon>Tracheophyta</taxon>
        <taxon>Spermatophyta</taxon>
        <taxon>Magnoliopsida</taxon>
        <taxon>eudicotyledons</taxon>
        <taxon>Gunneridae</taxon>
        <taxon>Pentapetalae</taxon>
        <taxon>asterids</taxon>
        <taxon>lamiids</taxon>
        <taxon>Lamiales</taxon>
        <taxon>Lentibulariaceae</taxon>
        <taxon>Genlisea</taxon>
    </lineage>
</organism>
<comment type="caution">
    <text evidence="1">The sequence shown here is derived from an EMBL/GenBank/DDBJ whole genome shotgun (WGS) entry which is preliminary data.</text>
</comment>
<proteinExistence type="predicted"/>
<dbReference type="EMBL" id="AUSU01001526">
    <property type="protein sequence ID" value="EPS70816.1"/>
    <property type="molecule type" value="Genomic_DNA"/>
</dbReference>
<name>S8D0E4_9LAMI</name>
<reference evidence="1 2" key="1">
    <citation type="journal article" date="2013" name="BMC Genomics">
        <title>The miniature genome of a carnivorous plant Genlisea aurea contains a low number of genes and short non-coding sequences.</title>
        <authorList>
            <person name="Leushkin E.V."/>
            <person name="Sutormin R.A."/>
            <person name="Nabieva E.R."/>
            <person name="Penin A.A."/>
            <person name="Kondrashov A.S."/>
            <person name="Logacheva M.D."/>
        </authorList>
    </citation>
    <scope>NUCLEOTIDE SEQUENCE [LARGE SCALE GENOMIC DNA]</scope>
</reference>
<evidence type="ECO:0000313" key="1">
    <source>
        <dbReference type="EMBL" id="EPS70816.1"/>
    </source>
</evidence>
<dbReference type="AlphaFoldDB" id="S8D0E4"/>